<comment type="caution">
    <text evidence="2">The sequence shown here is derived from an EMBL/GenBank/DDBJ whole genome shotgun (WGS) entry which is preliminary data.</text>
</comment>
<evidence type="ECO:0000313" key="2">
    <source>
        <dbReference type="EMBL" id="KAK7271399.1"/>
    </source>
</evidence>
<proteinExistence type="predicted"/>
<dbReference type="InterPro" id="IPR016024">
    <property type="entry name" value="ARM-type_fold"/>
</dbReference>
<keyword evidence="3" id="KW-1185">Reference proteome</keyword>
<feature type="region of interest" description="Disordered" evidence="1">
    <location>
        <begin position="801"/>
        <end position="828"/>
    </location>
</feature>
<name>A0AAN9F9P2_CLITE</name>
<dbReference type="AlphaFoldDB" id="A0AAN9F9P2"/>
<evidence type="ECO:0000256" key="1">
    <source>
        <dbReference type="SAM" id="MobiDB-lite"/>
    </source>
</evidence>
<evidence type="ECO:0000313" key="3">
    <source>
        <dbReference type="Proteomes" id="UP001359559"/>
    </source>
</evidence>
<dbReference type="PANTHER" id="PTHR36337:SF1">
    <property type="entry name" value="OBSCURIN-LIKE PROTEIN"/>
    <property type="match status" value="1"/>
</dbReference>
<dbReference type="PANTHER" id="PTHR36337">
    <property type="entry name" value="OBSCURIN-LIKE PROTEIN"/>
    <property type="match status" value="1"/>
</dbReference>
<sequence>MVVSNHYRRMSRQGDFLFLEEWLKSRCGGYPHKVGPKNAPATARAIIQAWAELRDCIQSCTFGQHHVQHLRTLVNSQTSLHVAEPQARLVLSILQSLNSSLPPESYPLLFRLLYIWVRKAANPAASVIDSAVEVLSHLLTCQFDSPPAFHSEAILLSGAFSFVPSLSERTKTRCLDMLSGLLMGKGKLFGLFEELLPHVLAGIGYALSSSVTVHCAEILDSLFGIWDKEDGPRGSVTHGLMVLYLIDWTMSNLINLQYLDKVHVFIQESFGTFKENHASFAVFMAAIGVLKVTDRSASSGIKLDLISRMRSSAVVWIEALVSDLVSRSLRANNLRNDPGDRLLLQCVSLALARTASFSSHSSLVVCLALALLNEIFPLPSLYETVLEKPPSSGGLKLNEIKEHLDNILFKEAGAITGIFCNQYVLADEENKNIVESLIWEYCQDVYFGHRQVAMLLMGKEDEFLEGLEKIAESAFLMVVVFALAVTKHKLNSRSAQEIQMEISLKILVSFSCMEYFRHVRLPEYIETIRKVVAGVKNEHACTCFVNSIPTYGELTNGPDHKTKYLWSKDEVQTARILFYLRVIPTFIECLPSPVFRNLVAPTMFLYMEHPNGKVARASHSVFMAFMTMGKESENNDRVSLKEQLVFHYIQRSLSGYPGITPFEGMASGVVGMVQHLPAGSPAIFYCIHSLIEKAGQLCSEVFTHEADAWKKWQGEPEPSKKLMDLLLRLLFVVDIQVLPDLMKLLAQLITKLPQDAQDIVFNELYSQVADSDDVVRKPILVSWLQSLSYLCTMATNQNAAYQKRESEDNPTLPQIAEPLNGGTITARL</sequence>
<protein>
    <submittedName>
        <fullName evidence="2">Uncharacterized protein</fullName>
    </submittedName>
</protein>
<reference evidence="2 3" key="1">
    <citation type="submission" date="2024-01" db="EMBL/GenBank/DDBJ databases">
        <title>The genomes of 5 underutilized Papilionoideae crops provide insights into root nodulation and disease resistance.</title>
        <authorList>
            <person name="Yuan L."/>
        </authorList>
    </citation>
    <scope>NUCLEOTIDE SEQUENCE [LARGE SCALE GENOMIC DNA]</scope>
    <source>
        <strain evidence="2">LY-2023</strain>
        <tissue evidence="2">Leaf</tissue>
    </source>
</reference>
<dbReference type="SUPFAM" id="SSF48371">
    <property type="entry name" value="ARM repeat"/>
    <property type="match status" value="1"/>
</dbReference>
<gene>
    <name evidence="2" type="ORF">RJT34_27263</name>
</gene>
<dbReference type="EMBL" id="JAYKXN010000007">
    <property type="protein sequence ID" value="KAK7271399.1"/>
    <property type="molecule type" value="Genomic_DNA"/>
</dbReference>
<accession>A0AAN9F9P2</accession>
<organism evidence="2 3">
    <name type="scientific">Clitoria ternatea</name>
    <name type="common">Butterfly pea</name>
    <dbReference type="NCBI Taxonomy" id="43366"/>
    <lineage>
        <taxon>Eukaryota</taxon>
        <taxon>Viridiplantae</taxon>
        <taxon>Streptophyta</taxon>
        <taxon>Embryophyta</taxon>
        <taxon>Tracheophyta</taxon>
        <taxon>Spermatophyta</taxon>
        <taxon>Magnoliopsida</taxon>
        <taxon>eudicotyledons</taxon>
        <taxon>Gunneridae</taxon>
        <taxon>Pentapetalae</taxon>
        <taxon>rosids</taxon>
        <taxon>fabids</taxon>
        <taxon>Fabales</taxon>
        <taxon>Fabaceae</taxon>
        <taxon>Papilionoideae</taxon>
        <taxon>50 kb inversion clade</taxon>
        <taxon>NPAAA clade</taxon>
        <taxon>indigoferoid/millettioid clade</taxon>
        <taxon>Phaseoleae</taxon>
        <taxon>Clitoria</taxon>
    </lineage>
</organism>
<dbReference type="Proteomes" id="UP001359559">
    <property type="component" value="Unassembled WGS sequence"/>
</dbReference>